<accession>A0A5D4SZ22</accession>
<comment type="caution">
    <text evidence="2">The sequence shown here is derived from an EMBL/GenBank/DDBJ whole genome shotgun (WGS) entry which is preliminary data.</text>
</comment>
<reference evidence="2 3" key="1">
    <citation type="submission" date="2019-08" db="EMBL/GenBank/DDBJ databases">
        <title>Bacillus genomes from the desert of Cuatro Cienegas, Coahuila.</title>
        <authorList>
            <person name="Olmedo-Alvarez G."/>
        </authorList>
    </citation>
    <scope>NUCLEOTIDE SEQUENCE [LARGE SCALE GENOMIC DNA]</scope>
    <source>
        <strain evidence="2 3">CH28_1T</strain>
    </source>
</reference>
<dbReference type="Proteomes" id="UP000322524">
    <property type="component" value="Unassembled WGS sequence"/>
</dbReference>
<dbReference type="RefSeq" id="WP_148988587.1">
    <property type="nucleotide sequence ID" value="NZ_VTEV01000005.1"/>
</dbReference>
<gene>
    <name evidence="2" type="ORF">FZC76_12860</name>
</gene>
<dbReference type="OrthoDB" id="2452975at2"/>
<dbReference type="EMBL" id="VTEV01000005">
    <property type="protein sequence ID" value="TYS67472.1"/>
    <property type="molecule type" value="Genomic_DNA"/>
</dbReference>
<sequence length="237" mass="27377">MSRKAIFLLFSVGALIAGIIITYITMTPKAFYSKGEIIKNMDYLTQEMKVQDVIQLDEKTYFVPLFSDEGAYGSSIWVWNGWKWECVGATTASDPQIVVNEGNSYIYWNVHPKDEVREWVFYLTSERNYSVTSVGDTNQVEVYYPKIQMKQSKELGKESYGYIKVPIEWEEVIGSFNSYPADTGFIPSSHSYMMQWQAVNRSGDYILLEHTYRNGGEGYSTGNYVKHMHQLYPENLE</sequence>
<protein>
    <submittedName>
        <fullName evidence="2">Uncharacterized protein</fullName>
    </submittedName>
</protein>
<keyword evidence="1" id="KW-0472">Membrane</keyword>
<evidence type="ECO:0000313" key="3">
    <source>
        <dbReference type="Proteomes" id="UP000322524"/>
    </source>
</evidence>
<evidence type="ECO:0000313" key="2">
    <source>
        <dbReference type="EMBL" id="TYS67472.1"/>
    </source>
</evidence>
<feature type="transmembrane region" description="Helical" evidence="1">
    <location>
        <begin position="6"/>
        <end position="26"/>
    </location>
</feature>
<proteinExistence type="predicted"/>
<keyword evidence="1" id="KW-0812">Transmembrane</keyword>
<evidence type="ECO:0000256" key="1">
    <source>
        <dbReference type="SAM" id="Phobius"/>
    </source>
</evidence>
<name>A0A5D4SZ22_9BACI</name>
<dbReference type="AlphaFoldDB" id="A0A5D4SZ22"/>
<organism evidence="2 3">
    <name type="scientific">Sutcliffiella horikoshii</name>
    <dbReference type="NCBI Taxonomy" id="79883"/>
    <lineage>
        <taxon>Bacteria</taxon>
        <taxon>Bacillati</taxon>
        <taxon>Bacillota</taxon>
        <taxon>Bacilli</taxon>
        <taxon>Bacillales</taxon>
        <taxon>Bacillaceae</taxon>
        <taxon>Sutcliffiella</taxon>
    </lineage>
</organism>
<keyword evidence="1" id="KW-1133">Transmembrane helix</keyword>